<dbReference type="EMBL" id="CAKOGP040002035">
    <property type="protein sequence ID" value="CAJ1959935.1"/>
    <property type="molecule type" value="Genomic_DNA"/>
</dbReference>
<accession>A0AAD2CJ73</accession>
<dbReference type="EMBL" id="CAKOGP040000258">
    <property type="protein sequence ID" value="CAJ1933286.1"/>
    <property type="molecule type" value="Genomic_DNA"/>
</dbReference>
<evidence type="ECO:0000313" key="1">
    <source>
        <dbReference type="EMBL" id="CAJ1933286.1"/>
    </source>
</evidence>
<comment type="caution">
    <text evidence="1">The sequence shown here is derived from an EMBL/GenBank/DDBJ whole genome shotgun (WGS) entry which is preliminary data.</text>
</comment>
<proteinExistence type="predicted"/>
<keyword evidence="3" id="KW-1185">Reference proteome</keyword>
<evidence type="ECO:0000313" key="3">
    <source>
        <dbReference type="Proteomes" id="UP001295423"/>
    </source>
</evidence>
<name>A0AAD2CJ73_9STRA</name>
<reference evidence="1" key="1">
    <citation type="submission" date="2023-08" db="EMBL/GenBank/DDBJ databases">
        <authorList>
            <person name="Audoor S."/>
            <person name="Bilcke G."/>
        </authorList>
    </citation>
    <scope>NUCLEOTIDE SEQUENCE</scope>
</reference>
<dbReference type="Proteomes" id="UP001295423">
    <property type="component" value="Unassembled WGS sequence"/>
</dbReference>
<gene>
    <name evidence="2" type="ORF">CYCCA115_LOCUS18352</name>
    <name evidence="1" type="ORF">CYCCA115_LOCUS3241</name>
</gene>
<dbReference type="AlphaFoldDB" id="A0AAD2CJ73"/>
<organism evidence="1 3">
    <name type="scientific">Cylindrotheca closterium</name>
    <dbReference type="NCBI Taxonomy" id="2856"/>
    <lineage>
        <taxon>Eukaryota</taxon>
        <taxon>Sar</taxon>
        <taxon>Stramenopiles</taxon>
        <taxon>Ochrophyta</taxon>
        <taxon>Bacillariophyta</taxon>
        <taxon>Bacillariophyceae</taxon>
        <taxon>Bacillariophycidae</taxon>
        <taxon>Bacillariales</taxon>
        <taxon>Bacillariaceae</taxon>
        <taxon>Cylindrotheca</taxon>
    </lineage>
</organism>
<protein>
    <submittedName>
        <fullName evidence="1">Uncharacterized protein</fullName>
    </submittedName>
</protein>
<sequence>MFRKYTSYSQALGDIHHPVAYTASEDFPLSDIIPWDVRSKAAGGKDCLEYFVHHNYGDGFGHQLSDIAAAMVYHLLNRNQMCFLGIVYYDGDHHQFDHGCKSCPAIYNTLSRQWPGIDPNFSNKTIHMFDSTRLWRGVARAGGEKRYSYVPCRSCDEARMTVARIWVDVVKKITAKKKIPTLDVAIHIRKGDFPRPISKTYAKVIDEVFGNNVALDIFTENSNEASDFLMQLNRSKEIRVHEGGDAADVWLTLAKARVLFVHESSFSISASIASEGIIFSQNQKPYEGRYDNHHFPCKLNDGWWVSTGLHGNITCDVEKMFDVFRSIEDKYND</sequence>
<evidence type="ECO:0000313" key="2">
    <source>
        <dbReference type="EMBL" id="CAJ1959935.1"/>
    </source>
</evidence>